<protein>
    <submittedName>
        <fullName evidence="1">Uncharacterized protein</fullName>
    </submittedName>
</protein>
<dbReference type="AlphaFoldDB" id="A0A655DM93"/>
<evidence type="ECO:0000313" key="1">
    <source>
        <dbReference type="EMBL" id="COY94627.1"/>
    </source>
</evidence>
<proteinExistence type="predicted"/>
<accession>A0A655DM93</accession>
<evidence type="ECO:0000313" key="2">
    <source>
        <dbReference type="Proteomes" id="UP000039021"/>
    </source>
</evidence>
<dbReference type="Proteomes" id="UP000039021">
    <property type="component" value="Unassembled WGS sequence"/>
</dbReference>
<name>A0A655DM93_MYCTX</name>
<gene>
    <name evidence="1" type="ORF">ERS007739_03234</name>
</gene>
<dbReference type="EMBL" id="CSBK01001634">
    <property type="protein sequence ID" value="COY94627.1"/>
    <property type="molecule type" value="Genomic_DNA"/>
</dbReference>
<comment type="caution">
    <text evidence="1">The sequence shown here is derived from an EMBL/GenBank/DDBJ whole genome shotgun (WGS) entry which is preliminary data.</text>
</comment>
<organism evidence="1 2">
    <name type="scientific">Mycobacterium tuberculosis</name>
    <dbReference type="NCBI Taxonomy" id="1773"/>
    <lineage>
        <taxon>Bacteria</taxon>
        <taxon>Bacillati</taxon>
        <taxon>Actinomycetota</taxon>
        <taxon>Actinomycetes</taxon>
        <taxon>Mycobacteriales</taxon>
        <taxon>Mycobacteriaceae</taxon>
        <taxon>Mycobacterium</taxon>
        <taxon>Mycobacterium tuberculosis complex</taxon>
    </lineage>
</organism>
<reference evidence="2" key="1">
    <citation type="submission" date="2015-03" db="EMBL/GenBank/DDBJ databases">
        <authorList>
            <consortium name="Pathogen Informatics"/>
        </authorList>
    </citation>
    <scope>NUCLEOTIDE SEQUENCE [LARGE SCALE GENOMIC DNA]</scope>
    <source>
        <strain evidence="2">N09902308</strain>
    </source>
</reference>
<sequence>MVGASLPTVMVWFTNSRTTARSAEVDTDAAAATVATAEICFCCAPGITTSWVSCV</sequence>